<evidence type="ECO:0000256" key="2">
    <source>
        <dbReference type="SAM" id="MobiDB-lite"/>
    </source>
</evidence>
<dbReference type="HOGENOM" id="CLU_064930_0_0_5"/>
<feature type="region of interest" description="Disordered" evidence="2">
    <location>
        <begin position="147"/>
        <end position="169"/>
    </location>
</feature>
<evidence type="ECO:0000256" key="1">
    <source>
        <dbReference type="SAM" id="Coils"/>
    </source>
</evidence>
<dbReference type="OrthoDB" id="6691177at2"/>
<dbReference type="eggNOG" id="COG1787">
    <property type="taxonomic scope" value="Bacteria"/>
</dbReference>
<feature type="coiled-coil region" evidence="1">
    <location>
        <begin position="177"/>
        <end position="204"/>
    </location>
</feature>
<keyword evidence="1" id="KW-0175">Coiled coil</keyword>
<accession>Q7D429</accession>
<gene>
    <name evidence="3" type="ordered locus">Atu5031</name>
</gene>
<dbReference type="GeneID" id="1136804"/>
<dbReference type="PATRIC" id="fig|176299.10.peg.4724"/>
<dbReference type="AlphaFoldDB" id="Q7D429"/>
<keyword evidence="4" id="KW-1185">Reference proteome</keyword>
<evidence type="ECO:0000313" key="4">
    <source>
        <dbReference type="Proteomes" id="UP000000813"/>
    </source>
</evidence>
<geneLocation type="plasmid" evidence="3 4">
    <name>At</name>
</geneLocation>
<sequence length="372" mass="42887">MQNITFYTRFEEIVERLYEANGNRLVEKAEDYRIHANDIFRSPDFVMNDGREDIGVEVKFYRASTPSSRVMTGAVAQLTDALDKRRLSRGKLVLSIAVPKTLRDQTLVDGRIEIVDIHDLLVLSAPFDAIYRDLIELMRVSRLETASPHSARENDPFNCSPTPPSVSTIPPVEGVEIRNVEDTKRAHQKEYEQTTSRIRNLIERIEESRAGPKGARAYERLCLEAIKELFEEDFGEFKDQHRISDGFHRLDFIASIKSENPFWNSLRDDFRSRYVVFEVKNYPRQISQSEIYSTEKYLFTNALRSVAILIARKGENKGALHARQGALREMGKLIIMITQDELIKMLERKIANEEVISILAEKIDDFLTTLAR</sequence>
<dbReference type="EnsemblBacteria" id="AAK90406">
    <property type="protein sequence ID" value="AAK90406"/>
    <property type="gene ID" value="Atu5031"/>
</dbReference>
<organism evidence="3 4">
    <name type="scientific">Agrobacterium fabrum (strain C58 / ATCC 33970)</name>
    <name type="common">Agrobacterium tumefaciens (strain C58)</name>
    <dbReference type="NCBI Taxonomy" id="176299"/>
    <lineage>
        <taxon>Bacteria</taxon>
        <taxon>Pseudomonadati</taxon>
        <taxon>Pseudomonadota</taxon>
        <taxon>Alphaproteobacteria</taxon>
        <taxon>Hyphomicrobiales</taxon>
        <taxon>Rhizobiaceae</taxon>
        <taxon>Rhizobium/Agrobacterium group</taxon>
        <taxon>Agrobacterium</taxon>
        <taxon>Agrobacterium tumefaciens complex</taxon>
    </lineage>
</organism>
<dbReference type="Proteomes" id="UP000000813">
    <property type="component" value="Plasmid At"/>
</dbReference>
<reference evidence="3 4" key="2">
    <citation type="journal article" date="2001" name="Science">
        <title>Genome sequence of the plant pathogen and biotechnology agent Agrobacterium tumefaciens C58.</title>
        <authorList>
            <person name="Goodner B."/>
            <person name="Hinkle G."/>
            <person name="Gattung S."/>
            <person name="Miller N."/>
            <person name="Blanchard M."/>
            <person name="Qurollo B."/>
            <person name="Goldman B.S."/>
            <person name="Cao Y."/>
            <person name="Askenazi M."/>
            <person name="Halling C."/>
            <person name="Mullin L."/>
            <person name="Houmiel K."/>
            <person name="Gordon J."/>
            <person name="Vaudin M."/>
            <person name="Iartchouk O."/>
            <person name="Epp A."/>
            <person name="Liu F."/>
            <person name="Wollam C."/>
            <person name="Allinger M."/>
            <person name="Doughty D."/>
            <person name="Scott C."/>
            <person name="Lappas C."/>
            <person name="Markelz B."/>
            <person name="Flanagan C."/>
            <person name="Crowell C."/>
            <person name="Gurson J."/>
            <person name="Lomo C."/>
            <person name="Sear C."/>
            <person name="Strub G."/>
            <person name="Cielo C."/>
            <person name="Slater S."/>
        </authorList>
    </citation>
    <scope>NUCLEOTIDE SEQUENCE [LARGE SCALE GENOMIC DNA]</scope>
    <source>
        <strain evidence="4">C58 / ATCC 33970</strain>
    </source>
</reference>
<evidence type="ECO:0000313" key="3">
    <source>
        <dbReference type="EMBL" id="AAK90406.1"/>
    </source>
</evidence>
<keyword evidence="3" id="KW-0614">Plasmid</keyword>
<proteinExistence type="predicted"/>
<reference evidence="3 4" key="1">
    <citation type="journal article" date="2001" name="Science">
        <title>The genome of the natural genetic engineer Agrobacterium tumefaciens C58.</title>
        <authorList>
            <person name="Wood D.W."/>
            <person name="Setubal J.C."/>
            <person name="Kaul R."/>
            <person name="Monks D.E."/>
            <person name="Kitajima J.P."/>
            <person name="Okura V.K."/>
            <person name="Zhou Y."/>
            <person name="Chen L."/>
            <person name="Wood G.E."/>
            <person name="Almeida N.F.Jr."/>
            <person name="Woo L."/>
            <person name="Chen Y."/>
            <person name="Paulsen I.T."/>
            <person name="Eisen J.A."/>
            <person name="Karp P.D."/>
            <person name="Bovee D.Sr."/>
            <person name="Chapman P."/>
            <person name="Clendenning J."/>
            <person name="Deatherage G."/>
            <person name="Gillet W."/>
            <person name="Grant C."/>
            <person name="Kutyavin T."/>
            <person name="Levy R."/>
            <person name="Li M.J."/>
            <person name="McClelland E."/>
            <person name="Palmieri A."/>
            <person name="Raymond C."/>
            <person name="Rouse G."/>
            <person name="Saenphimmachak C."/>
            <person name="Wu Z."/>
            <person name="Romero P."/>
            <person name="Gordon D."/>
            <person name="Zhang S."/>
            <person name="Yoo H."/>
            <person name="Tao Y."/>
            <person name="Biddle P."/>
            <person name="Jung M."/>
            <person name="Krespan W."/>
            <person name="Perry M."/>
            <person name="Gordon-Kamm B."/>
            <person name="Liao L."/>
            <person name="Kim S."/>
            <person name="Hendrick C."/>
            <person name="Zhao Z.Y."/>
            <person name="Dolan M."/>
            <person name="Chumley F."/>
            <person name="Tingey S.V."/>
            <person name="Tomb J.F."/>
            <person name="Gordon M.P."/>
            <person name="Olson M.V."/>
            <person name="Nester E.W."/>
        </authorList>
    </citation>
    <scope>NUCLEOTIDE SEQUENCE [LARGE SCALE GENOMIC DNA]</scope>
    <source>
        <strain evidence="4">C58 / ATCC 33970</strain>
    </source>
</reference>
<dbReference type="RefSeq" id="WP_010974295.1">
    <property type="nucleotide sequence ID" value="NC_003064.2"/>
</dbReference>
<name>Q7D429_AGRFC</name>
<dbReference type="EMBL" id="AE007872">
    <property type="protein sequence ID" value="AAK90406.1"/>
    <property type="molecule type" value="Genomic_DNA"/>
</dbReference>
<dbReference type="KEGG" id="atu:Atu5031"/>
<protein>
    <submittedName>
        <fullName evidence="3">Uncharacterized protein</fullName>
    </submittedName>
</protein>